<dbReference type="Proteomes" id="UP000199681">
    <property type="component" value="Unassembled WGS sequence"/>
</dbReference>
<sequence>MSRTTTASAVTALFVPGDRPERFRKATGSAADVVIIDLEDAVAPESKANALAAILEHLAAGPDPVRALVRVNAAGAVSLPAELAALRDLAARPGHGLLGLVVPKAENPELLREVAAAFAGVAGPPLALVALIESAAGVQNAPELARVPGVTRLAFGAIDYALDINAGAGDRVLDYARSAIVVASRAAGLEAPLDSPSVQISDTGAVTDSAALARQFGFGGKLCIHPAQLEPVAAAFRPTPAEIDWARSVIGATGGAAQVNGQMIDRPVTVRAERILARRGAEAAQA</sequence>
<dbReference type="EMBL" id="SOFE01000001">
    <property type="protein sequence ID" value="TFB89550.1"/>
    <property type="molecule type" value="Genomic_DNA"/>
</dbReference>
<proteinExistence type="predicted"/>
<evidence type="ECO:0000256" key="3">
    <source>
        <dbReference type="ARBA" id="ARBA00022842"/>
    </source>
</evidence>
<comment type="cofactor">
    <cofactor evidence="1">
        <name>Mg(2+)</name>
        <dbReference type="ChEBI" id="CHEBI:18420"/>
    </cofactor>
</comment>
<dbReference type="GO" id="GO:0016829">
    <property type="term" value="F:lyase activity"/>
    <property type="evidence" value="ECO:0007669"/>
    <property type="project" value="UniProtKB-KW"/>
</dbReference>
<dbReference type="AlphaFoldDB" id="A0A1I2ZLP7"/>
<name>A0A1I2ZLP7_9MICO</name>
<keyword evidence="3 5" id="KW-0460">Magnesium</keyword>
<comment type="caution">
    <text evidence="8">The sequence shown here is derived from an EMBL/GenBank/DDBJ whole genome shotgun (WGS) entry which is preliminary data.</text>
</comment>
<evidence type="ECO:0000313" key="7">
    <source>
        <dbReference type="EMBL" id="SFH38640.1"/>
    </source>
</evidence>
<feature type="binding site" evidence="5">
    <location>
        <position position="159"/>
    </location>
    <ligand>
        <name>Mg(2+)</name>
        <dbReference type="ChEBI" id="CHEBI:18420"/>
    </ligand>
</feature>
<dbReference type="Pfam" id="PF03328">
    <property type="entry name" value="HpcH_HpaI"/>
    <property type="match status" value="1"/>
</dbReference>
<dbReference type="PIRSF" id="PIRSF015582">
    <property type="entry name" value="Cit_lyase_B"/>
    <property type="match status" value="1"/>
</dbReference>
<dbReference type="SUPFAM" id="SSF51621">
    <property type="entry name" value="Phosphoenolpyruvate/pyruvate domain"/>
    <property type="match status" value="1"/>
</dbReference>
<reference evidence="8 10" key="2">
    <citation type="submission" date="2019-03" db="EMBL/GenBank/DDBJ databases">
        <title>Genomics of glacier-inhabiting Cryobacterium strains.</title>
        <authorList>
            <person name="Liu Q."/>
            <person name="Xin Y.-H."/>
        </authorList>
    </citation>
    <scope>NUCLEOTIDE SEQUENCE [LARGE SCALE GENOMIC DNA]</scope>
    <source>
        <strain evidence="8 10">Hh34</strain>
    </source>
</reference>
<keyword evidence="2 5" id="KW-0479">Metal-binding</keyword>
<feature type="binding site" evidence="4">
    <location>
        <position position="70"/>
    </location>
    <ligand>
        <name>substrate</name>
    </ligand>
</feature>
<dbReference type="STRING" id="995038.SAMN05216274_104136"/>
<keyword evidence="9" id="KW-1185">Reference proteome</keyword>
<protein>
    <submittedName>
        <fullName evidence="7">Citrate lyase subunit beta / citryl-CoA lyase</fullName>
    </submittedName>
    <submittedName>
        <fullName evidence="8">CoA ester lyase</fullName>
    </submittedName>
</protein>
<dbReference type="InterPro" id="IPR011206">
    <property type="entry name" value="Citrate_lyase_beta/mcl1/mcl2"/>
</dbReference>
<feature type="binding site" evidence="5">
    <location>
        <position position="133"/>
    </location>
    <ligand>
        <name>Mg(2+)</name>
        <dbReference type="ChEBI" id="CHEBI:18420"/>
    </ligand>
</feature>
<gene>
    <name evidence="8" type="ORF">E3O11_00645</name>
    <name evidence="7" type="ORF">SAMN05216274_104136</name>
</gene>
<reference evidence="7 9" key="1">
    <citation type="submission" date="2016-10" db="EMBL/GenBank/DDBJ databases">
        <authorList>
            <person name="Varghese N."/>
            <person name="Submissions S."/>
        </authorList>
    </citation>
    <scope>NUCLEOTIDE SEQUENCE [LARGE SCALE GENOMIC DNA]</scope>
    <source>
        <strain evidence="7 9">GMCC 1.11211</strain>
    </source>
</reference>
<evidence type="ECO:0000256" key="4">
    <source>
        <dbReference type="PIRSR" id="PIRSR015582-1"/>
    </source>
</evidence>
<organism evidence="8 10">
    <name type="scientific">Cryobacterium levicorallinum</name>
    <dbReference type="NCBI Taxonomy" id="995038"/>
    <lineage>
        <taxon>Bacteria</taxon>
        <taxon>Bacillati</taxon>
        <taxon>Actinomycetota</taxon>
        <taxon>Actinomycetes</taxon>
        <taxon>Micrococcales</taxon>
        <taxon>Microbacteriaceae</taxon>
        <taxon>Cryobacterium</taxon>
    </lineage>
</organism>
<dbReference type="Gene3D" id="3.20.20.60">
    <property type="entry name" value="Phosphoenolpyruvate-binding domains"/>
    <property type="match status" value="1"/>
</dbReference>
<dbReference type="PANTHER" id="PTHR32308:SF10">
    <property type="entry name" value="CITRATE LYASE SUBUNIT BETA"/>
    <property type="match status" value="1"/>
</dbReference>
<dbReference type="InterPro" id="IPR005000">
    <property type="entry name" value="Aldolase/citrate-lyase_domain"/>
</dbReference>
<dbReference type="GO" id="GO:0000287">
    <property type="term" value="F:magnesium ion binding"/>
    <property type="evidence" value="ECO:0007669"/>
    <property type="project" value="TreeGrafter"/>
</dbReference>
<dbReference type="EMBL" id="FOPW01000004">
    <property type="protein sequence ID" value="SFH38640.1"/>
    <property type="molecule type" value="Genomic_DNA"/>
</dbReference>
<dbReference type="GO" id="GO:0006107">
    <property type="term" value="P:oxaloacetate metabolic process"/>
    <property type="evidence" value="ECO:0007669"/>
    <property type="project" value="TreeGrafter"/>
</dbReference>
<keyword evidence="8" id="KW-0456">Lyase</keyword>
<evidence type="ECO:0000313" key="8">
    <source>
        <dbReference type="EMBL" id="TFB89550.1"/>
    </source>
</evidence>
<dbReference type="PANTHER" id="PTHR32308">
    <property type="entry name" value="LYASE BETA SUBUNIT, PUTATIVE (AFU_ORTHOLOGUE AFUA_4G13030)-RELATED"/>
    <property type="match status" value="1"/>
</dbReference>
<feature type="domain" description="HpcH/HpaI aldolase/citrate lyase" evidence="6">
    <location>
        <begin position="12"/>
        <end position="226"/>
    </location>
</feature>
<feature type="binding site" evidence="4">
    <location>
        <position position="133"/>
    </location>
    <ligand>
        <name>substrate</name>
    </ligand>
</feature>
<evidence type="ECO:0000259" key="6">
    <source>
        <dbReference type="Pfam" id="PF03328"/>
    </source>
</evidence>
<evidence type="ECO:0000256" key="2">
    <source>
        <dbReference type="ARBA" id="ARBA00022723"/>
    </source>
</evidence>
<dbReference type="RefSeq" id="WP_092448845.1">
    <property type="nucleotide sequence ID" value="NZ_BKAC01000002.1"/>
</dbReference>
<evidence type="ECO:0000313" key="9">
    <source>
        <dbReference type="Proteomes" id="UP000199681"/>
    </source>
</evidence>
<dbReference type="InterPro" id="IPR040442">
    <property type="entry name" value="Pyrv_kinase-like_dom_sf"/>
</dbReference>
<accession>A0A1I2ZLP7</accession>
<dbReference type="Proteomes" id="UP000297963">
    <property type="component" value="Unassembled WGS sequence"/>
</dbReference>
<evidence type="ECO:0000256" key="1">
    <source>
        <dbReference type="ARBA" id="ARBA00001946"/>
    </source>
</evidence>
<evidence type="ECO:0000256" key="5">
    <source>
        <dbReference type="PIRSR" id="PIRSR015582-2"/>
    </source>
</evidence>
<evidence type="ECO:0000313" key="10">
    <source>
        <dbReference type="Proteomes" id="UP000297963"/>
    </source>
</evidence>
<dbReference type="InterPro" id="IPR015813">
    <property type="entry name" value="Pyrv/PenolPyrv_kinase-like_dom"/>
</dbReference>